<dbReference type="Gene3D" id="3.40.720.10">
    <property type="entry name" value="Alkaline Phosphatase, subunit A"/>
    <property type="match status" value="1"/>
</dbReference>
<gene>
    <name evidence="4" type="ORF">DWB61_12160</name>
</gene>
<dbReference type="InterPro" id="IPR017850">
    <property type="entry name" value="Alkaline_phosphatase_core_sf"/>
</dbReference>
<dbReference type="Pfam" id="PF00884">
    <property type="entry name" value="Sulfatase"/>
    <property type="match status" value="1"/>
</dbReference>
<evidence type="ECO:0000259" key="3">
    <source>
        <dbReference type="Pfam" id="PF00884"/>
    </source>
</evidence>
<evidence type="ECO:0000256" key="1">
    <source>
        <dbReference type="ARBA" id="ARBA00008779"/>
    </source>
</evidence>
<dbReference type="EMBL" id="QQWG01000012">
    <property type="protein sequence ID" value="RRG20493.1"/>
    <property type="molecule type" value="Genomic_DNA"/>
</dbReference>
<feature type="domain" description="Sulfatase N-terminal" evidence="3">
    <location>
        <begin position="41"/>
        <end position="360"/>
    </location>
</feature>
<dbReference type="PROSITE" id="PS00149">
    <property type="entry name" value="SULFATASE_2"/>
    <property type="match status" value="1"/>
</dbReference>
<dbReference type="InterPro" id="IPR024607">
    <property type="entry name" value="Sulfatase_CS"/>
</dbReference>
<accession>A0A425XZC8</accession>
<evidence type="ECO:0000313" key="4">
    <source>
        <dbReference type="EMBL" id="RRG20493.1"/>
    </source>
</evidence>
<dbReference type="InterPro" id="IPR000917">
    <property type="entry name" value="Sulfatase_N"/>
</dbReference>
<organism evidence="4 5">
    <name type="scientific">Ancylomarina euxinus</name>
    <dbReference type="NCBI Taxonomy" id="2283627"/>
    <lineage>
        <taxon>Bacteria</taxon>
        <taxon>Pseudomonadati</taxon>
        <taxon>Bacteroidota</taxon>
        <taxon>Bacteroidia</taxon>
        <taxon>Marinilabiliales</taxon>
        <taxon>Marinifilaceae</taxon>
        <taxon>Ancylomarina</taxon>
    </lineage>
</organism>
<reference evidence="4 5" key="1">
    <citation type="submission" date="2018-07" db="EMBL/GenBank/DDBJ databases">
        <title>Draft genome sequence of Ancylomarina sp. M1P.</title>
        <authorList>
            <person name="Yadav S."/>
            <person name="Villanueva L."/>
            <person name="Damste J.S.S."/>
        </authorList>
    </citation>
    <scope>NUCLEOTIDE SEQUENCE [LARGE SCALE GENOMIC DNA]</scope>
    <source>
        <strain evidence="4 5">M1P</strain>
    </source>
</reference>
<evidence type="ECO:0000313" key="5">
    <source>
        <dbReference type="Proteomes" id="UP000285794"/>
    </source>
</evidence>
<dbReference type="InterPro" id="IPR051849">
    <property type="entry name" value="GAG-degrading_sulfatase"/>
</dbReference>
<proteinExistence type="inferred from homology"/>
<dbReference type="PANTHER" id="PTHR46615">
    <property type="entry name" value="ARYLSULFATASE K"/>
    <property type="match status" value="1"/>
</dbReference>
<dbReference type="Proteomes" id="UP000285794">
    <property type="component" value="Unassembled WGS sequence"/>
</dbReference>
<keyword evidence="5" id="KW-1185">Reference proteome</keyword>
<protein>
    <submittedName>
        <fullName evidence="4">DUF4976 domain-containing protein</fullName>
    </submittedName>
</protein>
<dbReference type="SUPFAM" id="SSF53649">
    <property type="entry name" value="Alkaline phosphatase-like"/>
    <property type="match status" value="1"/>
</dbReference>
<comment type="similarity">
    <text evidence="1">Belongs to the sulfatase family.</text>
</comment>
<dbReference type="RefSeq" id="WP_125031156.1">
    <property type="nucleotide sequence ID" value="NZ_JAPXVP010000005.1"/>
</dbReference>
<dbReference type="AlphaFoldDB" id="A0A425XZC8"/>
<sequence>MDRRKFLKNSSLTLTGIAASKLLWGQESIFSLKPELIGTRPNILFIMTDQQFADAMSNTGNKDLKTPAMDYIASNGMKFEKGYCPTPLCVPSRSSMFTGMYPHEINVPINNMKAQWDTKQYPYMGKIMAEAGYDTGYVGKWHLPALPEDINTHGFEYIKYAKDNRIDALVDGACRDFMMKEREKPFMLVSSFVNPHDICQWARGDEMLNDHLGDPPAPKDCPDLPENFEIPELEPDILRLMQTYTPSTYPTSQWNKDKWRQYRWAYFRLIEIVDARIQKVLDALKESGQEENTIIIFTSDHGDGHGAHRWNQKQVLYEESARVPLMVSWKGHTQGGSVNNKEVVSSGIDLIPSMCDIAGIAVPVYMKGASFMDLALGREDNSWRKYTVIETEFCQSKKTFDIKGRCVRTENFKYMVYDKGDLQEQLFDMVNDKGEMHNLAYKSGYQKQLRRHRKYLNEWMKETKDNFRLPF</sequence>
<comment type="caution">
    <text evidence="4">The sequence shown here is derived from an EMBL/GenBank/DDBJ whole genome shotgun (WGS) entry which is preliminary data.</text>
</comment>
<dbReference type="PANTHER" id="PTHR46615:SF1">
    <property type="entry name" value="ARYLSULFATASE K"/>
    <property type="match status" value="1"/>
</dbReference>
<evidence type="ECO:0000256" key="2">
    <source>
        <dbReference type="ARBA" id="ARBA00022801"/>
    </source>
</evidence>
<name>A0A425XZC8_9BACT</name>
<keyword evidence="2" id="KW-0378">Hydrolase</keyword>
<dbReference type="OrthoDB" id="9762324at2"/>
<dbReference type="GO" id="GO:0004065">
    <property type="term" value="F:arylsulfatase activity"/>
    <property type="evidence" value="ECO:0007669"/>
    <property type="project" value="TreeGrafter"/>
</dbReference>
<dbReference type="GO" id="GO:0015024">
    <property type="term" value="F:glucuronate-2-sulfatase activity"/>
    <property type="evidence" value="ECO:0007669"/>
    <property type="project" value="TreeGrafter"/>
</dbReference>